<evidence type="ECO:0000256" key="1">
    <source>
        <dbReference type="ARBA" id="ARBA00022500"/>
    </source>
</evidence>
<dbReference type="CDD" id="cd16352">
    <property type="entry name" value="CheD"/>
    <property type="match status" value="1"/>
</dbReference>
<dbReference type="eggNOG" id="COG1871">
    <property type="taxonomic scope" value="Bacteria"/>
</dbReference>
<dbReference type="KEGG" id="mox:DAMO_1822"/>
<keyword evidence="2 3" id="KW-0378">Hydrolase</keyword>
<dbReference type="Proteomes" id="UP000006898">
    <property type="component" value="Chromosome"/>
</dbReference>
<dbReference type="InterPro" id="IPR038592">
    <property type="entry name" value="CheD-like_sf"/>
</dbReference>
<comment type="similarity">
    <text evidence="3">Belongs to the CheD family.</text>
</comment>
<dbReference type="EMBL" id="FP565575">
    <property type="protein sequence ID" value="CBE68880.1"/>
    <property type="molecule type" value="Genomic_DNA"/>
</dbReference>
<evidence type="ECO:0000256" key="2">
    <source>
        <dbReference type="ARBA" id="ARBA00022801"/>
    </source>
</evidence>
<comment type="catalytic activity">
    <reaction evidence="3">
        <text>L-glutaminyl-[protein] + H2O = L-glutamyl-[protein] + NH4(+)</text>
        <dbReference type="Rhea" id="RHEA:16441"/>
        <dbReference type="Rhea" id="RHEA-COMP:10207"/>
        <dbReference type="Rhea" id="RHEA-COMP:10208"/>
        <dbReference type="ChEBI" id="CHEBI:15377"/>
        <dbReference type="ChEBI" id="CHEBI:28938"/>
        <dbReference type="ChEBI" id="CHEBI:29973"/>
        <dbReference type="ChEBI" id="CHEBI:30011"/>
        <dbReference type="EC" id="3.5.1.44"/>
    </reaction>
</comment>
<comment type="function">
    <text evidence="3">Probably deamidates glutamine residues to glutamate on methyl-accepting chemotaxis receptors (MCPs), playing an important role in chemotaxis.</text>
</comment>
<dbReference type="PATRIC" id="fig|671143.5.peg.1616"/>
<dbReference type="PANTHER" id="PTHR35147">
    <property type="entry name" value="CHEMORECEPTOR GLUTAMINE DEAMIDASE CHED-RELATED"/>
    <property type="match status" value="1"/>
</dbReference>
<dbReference type="GO" id="GO:0006935">
    <property type="term" value="P:chemotaxis"/>
    <property type="evidence" value="ECO:0007669"/>
    <property type="project" value="UniProtKB-UniRule"/>
</dbReference>
<dbReference type="HAMAP" id="MF_01440">
    <property type="entry name" value="CheD"/>
    <property type="match status" value="1"/>
</dbReference>
<evidence type="ECO:0000313" key="5">
    <source>
        <dbReference type="Proteomes" id="UP000006898"/>
    </source>
</evidence>
<evidence type="ECO:0000256" key="3">
    <source>
        <dbReference type="HAMAP-Rule" id="MF_01440"/>
    </source>
</evidence>
<dbReference type="Gene3D" id="3.30.1330.200">
    <property type="match status" value="1"/>
</dbReference>
<sequence length="186" mass="20472">MKRKAQVSIHIGGVFATREPTVIKTLLGSCIAACLRDPEAGVGGMNHFMLPAALNGNAEDNLSRFGLHAMELLIGEIQKLGGQRARLQAKVFGGGHVLRIADSPNGVPQQNIRFIREFLRTEEIPLLAHDLGGRAARYVLFDTASGRVRLKRLSSVNSVTTVVEREHETTAQREIERYGEITLFDE</sequence>
<keyword evidence="1 3" id="KW-0145">Chemotaxis</keyword>
<protein>
    <recommendedName>
        <fullName evidence="3">Probable chemoreceptor glutamine deamidase CheD</fullName>
        <ecNumber evidence="3">3.5.1.44</ecNumber>
    </recommendedName>
</protein>
<dbReference type="EC" id="3.5.1.44" evidence="3"/>
<dbReference type="STRING" id="671143.DAMO_1822"/>
<dbReference type="SUPFAM" id="SSF64438">
    <property type="entry name" value="CNF1/YfiH-like putative cysteine hydrolases"/>
    <property type="match status" value="1"/>
</dbReference>
<name>D5MGJ9_METO1</name>
<reference evidence="4 5" key="1">
    <citation type="journal article" date="2010" name="Nature">
        <title>Nitrite-driven anaerobic methane oxidation by oxygenic bacteria.</title>
        <authorList>
            <person name="Ettwig K.F."/>
            <person name="Butler M.K."/>
            <person name="Le Paslier D."/>
            <person name="Pelletier E."/>
            <person name="Mangenot S."/>
            <person name="Kuypers M.M.M."/>
            <person name="Schreiber F."/>
            <person name="Dutilh B.E."/>
            <person name="Zedelius J."/>
            <person name="de Beer D."/>
            <person name="Gloerich J."/>
            <person name="Wessels H.J.C.T."/>
            <person name="van Allen T."/>
            <person name="Luesken F."/>
            <person name="Wu M."/>
            <person name="van de Pas-Schoonen K.T."/>
            <person name="Op den Camp H.J.M."/>
            <person name="Janssen-Megens E.M."/>
            <person name="Francoijs K-J."/>
            <person name="Stunnenberg H."/>
            <person name="Weissenbach J."/>
            <person name="Jetten M.S.M."/>
            <person name="Strous M."/>
        </authorList>
    </citation>
    <scope>NUCLEOTIDE SEQUENCE [LARGE SCALE GENOMIC DNA]</scope>
</reference>
<dbReference type="Pfam" id="PF03975">
    <property type="entry name" value="CheD"/>
    <property type="match status" value="1"/>
</dbReference>
<dbReference type="PANTHER" id="PTHR35147:SF2">
    <property type="entry name" value="CHEMORECEPTOR GLUTAMINE DEAMIDASE CHED-RELATED"/>
    <property type="match status" value="1"/>
</dbReference>
<evidence type="ECO:0000313" key="4">
    <source>
        <dbReference type="EMBL" id="CBE68880.1"/>
    </source>
</evidence>
<dbReference type="AlphaFoldDB" id="D5MGJ9"/>
<proteinExistence type="inferred from homology"/>
<dbReference type="HOGENOM" id="CLU_087854_0_1_0"/>
<gene>
    <name evidence="3" type="primary">cheD</name>
    <name evidence="4" type="ORF">DAMO_1822</name>
</gene>
<accession>D5MGJ9</accession>
<dbReference type="InterPro" id="IPR005659">
    <property type="entry name" value="Chemorcpt_Glu_NH3ase_CheD"/>
</dbReference>
<dbReference type="InterPro" id="IPR011324">
    <property type="entry name" value="Cytotoxic_necrot_fac-like_cat"/>
</dbReference>
<dbReference type="GO" id="GO:0050568">
    <property type="term" value="F:protein-glutamine glutaminase activity"/>
    <property type="evidence" value="ECO:0007669"/>
    <property type="project" value="UniProtKB-UniRule"/>
</dbReference>
<organism evidence="4 5">
    <name type="scientific">Methylomirabilis oxygeniifera</name>
    <dbReference type="NCBI Taxonomy" id="671143"/>
    <lineage>
        <taxon>Bacteria</taxon>
        <taxon>Candidatus Methylomirabilota</taxon>
        <taxon>Candidatus Methylomirabilia</taxon>
        <taxon>Candidatus Methylomirabilales</taxon>
        <taxon>Candidatus Methylomirabilaceae</taxon>
        <taxon>Candidatus Methylomirabilis</taxon>
    </lineage>
</organism>